<protein>
    <submittedName>
        <fullName evidence="13">Zinc finger protein ZPR1</fullName>
    </submittedName>
</protein>
<dbReference type="EMBL" id="UYYG01000134">
    <property type="protein sequence ID" value="VDN53472.1"/>
    <property type="molecule type" value="Genomic_DNA"/>
</dbReference>
<feature type="compositionally biased region" description="Acidic residues" evidence="8">
    <location>
        <begin position="25"/>
        <end position="61"/>
    </location>
</feature>
<feature type="compositionally biased region" description="Basic and acidic residues" evidence="8">
    <location>
        <begin position="1"/>
        <end position="10"/>
    </location>
</feature>
<dbReference type="InterPro" id="IPR004457">
    <property type="entry name" value="Znf_ZPR1"/>
</dbReference>
<dbReference type="GO" id="GO:0008270">
    <property type="term" value="F:zinc ion binding"/>
    <property type="evidence" value="ECO:0007669"/>
    <property type="project" value="UniProtKB-KW"/>
</dbReference>
<dbReference type="Gene3D" id="2.20.25.420">
    <property type="entry name" value="ZPR1, zinc finger domain"/>
    <property type="match status" value="2"/>
</dbReference>
<dbReference type="STRING" id="318479.A0A0N4UPH7"/>
<dbReference type="FunFam" id="2.20.25.420:FF:000001">
    <property type="entry name" value="Zinc finger protein ZPR1"/>
    <property type="match status" value="1"/>
</dbReference>
<dbReference type="Pfam" id="PF03367">
    <property type="entry name" value="Zn_ribbon_ZPR1"/>
    <property type="match status" value="2"/>
</dbReference>
<dbReference type="Proteomes" id="UP000038040">
    <property type="component" value="Unplaced"/>
</dbReference>
<accession>A0A0N4UPH7</accession>
<dbReference type="Gene3D" id="2.60.120.1040">
    <property type="entry name" value="ZPR1, A/B domain"/>
    <property type="match status" value="2"/>
</dbReference>
<dbReference type="OrthoDB" id="308464at2759"/>
<evidence type="ECO:0000256" key="5">
    <source>
        <dbReference type="ARBA" id="ARBA00022771"/>
    </source>
</evidence>
<keyword evidence="6" id="KW-0862">Zinc</keyword>
<proteinExistence type="inferred from homology"/>
<evidence type="ECO:0000256" key="7">
    <source>
        <dbReference type="ARBA" id="ARBA00023242"/>
    </source>
</evidence>
<evidence type="ECO:0000256" key="3">
    <source>
        <dbReference type="ARBA" id="ARBA00022723"/>
    </source>
</evidence>
<evidence type="ECO:0000256" key="1">
    <source>
        <dbReference type="ARBA" id="ARBA00004123"/>
    </source>
</evidence>
<dbReference type="Pfam" id="PF22794">
    <property type="entry name" value="jr-ZPR1"/>
    <property type="match status" value="2"/>
</dbReference>
<dbReference type="PANTHER" id="PTHR10876">
    <property type="entry name" value="ZINC FINGER PROTEIN ZPR1"/>
    <property type="match status" value="1"/>
</dbReference>
<dbReference type="SMART" id="SM00709">
    <property type="entry name" value="Zpr1"/>
    <property type="match status" value="2"/>
</dbReference>
<feature type="region of interest" description="Disordered" evidence="8">
    <location>
        <begin position="1"/>
        <end position="61"/>
    </location>
</feature>
<dbReference type="NCBIfam" id="TIGR00310">
    <property type="entry name" value="ZPR1_znf"/>
    <property type="match status" value="2"/>
</dbReference>
<evidence type="ECO:0000256" key="8">
    <source>
        <dbReference type="SAM" id="MobiDB-lite"/>
    </source>
</evidence>
<dbReference type="InterPro" id="IPR042452">
    <property type="entry name" value="ZPR1_Znf1/2"/>
</dbReference>
<evidence type="ECO:0000259" key="9">
    <source>
        <dbReference type="SMART" id="SM00709"/>
    </source>
</evidence>
<dbReference type="InterPro" id="IPR056180">
    <property type="entry name" value="ZPR1_jr_dom"/>
</dbReference>
<comment type="subcellular location">
    <subcellularLocation>
        <location evidence="1">Nucleus</location>
    </subcellularLocation>
</comment>
<evidence type="ECO:0000256" key="2">
    <source>
        <dbReference type="ARBA" id="ARBA00008354"/>
    </source>
</evidence>
<dbReference type="WBParaSite" id="DME_0000986401-mRNA-1">
    <property type="protein sequence ID" value="DME_0000986401-mRNA-1"/>
    <property type="gene ID" value="DME_0000986401"/>
</dbReference>
<keyword evidence="7" id="KW-0539">Nucleus</keyword>
<dbReference type="FunFam" id="2.60.120.1040:FF:000001">
    <property type="entry name" value="Zinc finger protein ZPR1"/>
    <property type="match status" value="1"/>
</dbReference>
<comment type="similarity">
    <text evidence="2">Belongs to the ZPR1 family.</text>
</comment>
<keyword evidence="5" id="KW-0863">Zinc-finger</keyword>
<evidence type="ECO:0000313" key="10">
    <source>
        <dbReference type="EMBL" id="VDN53472.1"/>
    </source>
</evidence>
<evidence type="ECO:0000256" key="6">
    <source>
        <dbReference type="ARBA" id="ARBA00022833"/>
    </source>
</evidence>
<dbReference type="GO" id="GO:0005634">
    <property type="term" value="C:nucleus"/>
    <property type="evidence" value="ECO:0007669"/>
    <property type="project" value="UniProtKB-SubCell"/>
</dbReference>
<dbReference type="Proteomes" id="UP000274756">
    <property type="component" value="Unassembled WGS sequence"/>
</dbReference>
<keyword evidence="4" id="KW-0677">Repeat</keyword>
<feature type="domain" description="Zinc finger ZPR1-type" evidence="9">
    <location>
        <begin position="69"/>
        <end position="227"/>
    </location>
</feature>
<evidence type="ECO:0000313" key="12">
    <source>
        <dbReference type="Proteomes" id="UP000274756"/>
    </source>
</evidence>
<feature type="domain" description="Zinc finger ZPR1-type" evidence="9">
    <location>
        <begin position="283"/>
        <end position="443"/>
    </location>
</feature>
<organism evidence="11 13">
    <name type="scientific">Dracunculus medinensis</name>
    <name type="common">Guinea worm</name>
    <dbReference type="NCBI Taxonomy" id="318479"/>
    <lineage>
        <taxon>Eukaryota</taxon>
        <taxon>Metazoa</taxon>
        <taxon>Ecdysozoa</taxon>
        <taxon>Nematoda</taxon>
        <taxon>Chromadorea</taxon>
        <taxon>Rhabditida</taxon>
        <taxon>Spirurina</taxon>
        <taxon>Dracunculoidea</taxon>
        <taxon>Dracunculidae</taxon>
        <taxon>Dracunculus</taxon>
    </lineage>
</organism>
<keyword evidence="3" id="KW-0479">Metal-binding</keyword>
<name>A0A0N4UPH7_DRAME</name>
<evidence type="ECO:0000256" key="4">
    <source>
        <dbReference type="ARBA" id="ARBA00022737"/>
    </source>
</evidence>
<reference evidence="10 12" key="2">
    <citation type="submission" date="2018-11" db="EMBL/GenBank/DDBJ databases">
        <authorList>
            <consortium name="Pathogen Informatics"/>
        </authorList>
    </citation>
    <scope>NUCLEOTIDE SEQUENCE [LARGE SCALE GENOMIC DNA]</scope>
</reference>
<dbReference type="InterPro" id="IPR042451">
    <property type="entry name" value="ZPR1_A/B_dom"/>
</dbReference>
<sequence length="489" mass="55173">MVLLKPDCDGNKNLFSSNDNGGDYGDGDDSDNGSDYGDGDDGDNGDVDDGDNGGDYGDGDDHEPLSVESLCVNCKENGITRILFMRIPFYQQVILLSFHCDRCGYSNNELQSGEPVQEHGVEIVLNVSDRTDLNRQVVISQYAEIEIPELELVIPAKSQPGEITTVEGILCRVRMGLEQDQEQRREIDMNMANKINDFLKRIEALIELRSSFTVKIRDASGNSFIQNPVPLQVDRKCIMTRYQRTMDEKKIVGLISDDCMEENIAPKWRTYDDIKSEVLKFPTECTNCNAPTETRMKLTDIPYFESVIIMCTTCDVCGHKTNEVKSGCAVKDKGCKLILRIEEKVDLDRDVLKSDTCYLAVPELELEVGPNTISGKFTTVEGLLLDIRKQLKEQESFIIGDSRDIDDKSNMANFLTKFDSILTLEKRVHLILDDPAGNSYIQSLNALLDDRLGKEFYERSFEQNEELGLNDMKTENYGQMEIISEEKNI</sequence>
<dbReference type="PANTHER" id="PTHR10876:SF0">
    <property type="entry name" value="ZINC FINGER PROTEIN ZPR1"/>
    <property type="match status" value="1"/>
</dbReference>
<reference evidence="13" key="1">
    <citation type="submission" date="2017-02" db="UniProtKB">
        <authorList>
            <consortium name="WormBaseParasite"/>
        </authorList>
    </citation>
    <scope>IDENTIFICATION</scope>
</reference>
<dbReference type="AlphaFoldDB" id="A0A0N4UPH7"/>
<gene>
    <name evidence="10" type="ORF">DME_LOCUS3445</name>
</gene>
<dbReference type="InterPro" id="IPR040141">
    <property type="entry name" value="ZPR1"/>
</dbReference>
<keyword evidence="12" id="KW-1185">Reference proteome</keyword>
<evidence type="ECO:0000313" key="11">
    <source>
        <dbReference type="Proteomes" id="UP000038040"/>
    </source>
</evidence>
<evidence type="ECO:0000313" key="13">
    <source>
        <dbReference type="WBParaSite" id="DME_0000986401-mRNA-1"/>
    </source>
</evidence>
<dbReference type="FunFam" id="2.20.25.420:FF:000002">
    <property type="entry name" value="Zinc finger protein ZPR1"/>
    <property type="match status" value="1"/>
</dbReference>